<feature type="transmembrane region" description="Helical" evidence="1">
    <location>
        <begin position="101"/>
        <end position="119"/>
    </location>
</feature>
<evidence type="ECO:0000313" key="2">
    <source>
        <dbReference type="EMBL" id="EAY17555.1"/>
    </source>
</evidence>
<proteinExistence type="predicted"/>
<keyword evidence="1" id="KW-1133">Transmembrane helix</keyword>
<dbReference type="Proteomes" id="UP000001542">
    <property type="component" value="Unassembled WGS sequence"/>
</dbReference>
<dbReference type="InParanoid" id="A2DPV9"/>
<dbReference type="RefSeq" id="XP_001329690.1">
    <property type="nucleotide sequence ID" value="XM_001329655.1"/>
</dbReference>
<keyword evidence="3" id="KW-1185">Reference proteome</keyword>
<feature type="transmembrane region" description="Helical" evidence="1">
    <location>
        <begin position="61"/>
        <end position="80"/>
    </location>
</feature>
<accession>A2DPV9</accession>
<keyword evidence="1" id="KW-0812">Transmembrane</keyword>
<evidence type="ECO:0000313" key="3">
    <source>
        <dbReference type="Proteomes" id="UP000001542"/>
    </source>
</evidence>
<dbReference type="AlphaFoldDB" id="A2DPV9"/>
<protein>
    <recommendedName>
        <fullName evidence="4">Transmembrane protein</fullName>
    </recommendedName>
</protein>
<dbReference type="KEGG" id="tva:4775572"/>
<evidence type="ECO:0000256" key="1">
    <source>
        <dbReference type="SAM" id="Phobius"/>
    </source>
</evidence>
<dbReference type="VEuPathDB" id="TrichDB:TVAGG3_0552290"/>
<dbReference type="VEuPathDB" id="TrichDB:TVAG_453830"/>
<reference evidence="2" key="1">
    <citation type="submission" date="2006-10" db="EMBL/GenBank/DDBJ databases">
        <authorList>
            <person name="Amadeo P."/>
            <person name="Zhao Q."/>
            <person name="Wortman J."/>
            <person name="Fraser-Liggett C."/>
            <person name="Carlton J."/>
        </authorList>
    </citation>
    <scope>NUCLEOTIDE SEQUENCE</scope>
    <source>
        <strain evidence="2">G3</strain>
    </source>
</reference>
<evidence type="ECO:0008006" key="4">
    <source>
        <dbReference type="Google" id="ProtNLM"/>
    </source>
</evidence>
<dbReference type="Pfam" id="PF20479">
    <property type="entry name" value="TMEM128"/>
    <property type="match status" value="1"/>
</dbReference>
<gene>
    <name evidence="2" type="ORF">TVAG_453830</name>
</gene>
<feature type="transmembrane region" description="Helical" evidence="1">
    <location>
        <begin position="24"/>
        <end position="41"/>
    </location>
</feature>
<keyword evidence="1" id="KW-0472">Membrane</keyword>
<dbReference type="EMBL" id="DS113229">
    <property type="protein sequence ID" value="EAY17555.1"/>
    <property type="molecule type" value="Genomic_DNA"/>
</dbReference>
<dbReference type="InterPro" id="IPR033579">
    <property type="entry name" value="TMEM128"/>
</dbReference>
<reference evidence="2" key="2">
    <citation type="journal article" date="2007" name="Science">
        <title>Draft genome sequence of the sexually transmitted pathogen Trichomonas vaginalis.</title>
        <authorList>
            <person name="Carlton J.M."/>
            <person name="Hirt R.P."/>
            <person name="Silva J.C."/>
            <person name="Delcher A.L."/>
            <person name="Schatz M."/>
            <person name="Zhao Q."/>
            <person name="Wortman J.R."/>
            <person name="Bidwell S.L."/>
            <person name="Alsmark U.C.M."/>
            <person name="Besteiro S."/>
            <person name="Sicheritz-Ponten T."/>
            <person name="Noel C.J."/>
            <person name="Dacks J.B."/>
            <person name="Foster P.G."/>
            <person name="Simillion C."/>
            <person name="Van de Peer Y."/>
            <person name="Miranda-Saavedra D."/>
            <person name="Barton G.J."/>
            <person name="Westrop G.D."/>
            <person name="Mueller S."/>
            <person name="Dessi D."/>
            <person name="Fiori P.L."/>
            <person name="Ren Q."/>
            <person name="Paulsen I."/>
            <person name="Zhang H."/>
            <person name="Bastida-Corcuera F.D."/>
            <person name="Simoes-Barbosa A."/>
            <person name="Brown M.T."/>
            <person name="Hayes R.D."/>
            <person name="Mukherjee M."/>
            <person name="Okumura C.Y."/>
            <person name="Schneider R."/>
            <person name="Smith A.J."/>
            <person name="Vanacova S."/>
            <person name="Villalvazo M."/>
            <person name="Haas B.J."/>
            <person name="Pertea M."/>
            <person name="Feldblyum T.V."/>
            <person name="Utterback T.R."/>
            <person name="Shu C.L."/>
            <person name="Osoegawa K."/>
            <person name="de Jong P.J."/>
            <person name="Hrdy I."/>
            <person name="Horvathova L."/>
            <person name="Zubacova Z."/>
            <person name="Dolezal P."/>
            <person name="Malik S.B."/>
            <person name="Logsdon J.M. Jr."/>
            <person name="Henze K."/>
            <person name="Gupta A."/>
            <person name="Wang C.C."/>
            <person name="Dunne R.L."/>
            <person name="Upcroft J.A."/>
            <person name="Upcroft P."/>
            <person name="White O."/>
            <person name="Salzberg S.L."/>
            <person name="Tang P."/>
            <person name="Chiu C.-H."/>
            <person name="Lee Y.-S."/>
            <person name="Embley T.M."/>
            <person name="Coombs G.H."/>
            <person name="Mottram J.C."/>
            <person name="Tachezy J."/>
            <person name="Fraser-Liggett C.M."/>
            <person name="Johnson P.J."/>
        </authorList>
    </citation>
    <scope>NUCLEOTIDE SEQUENCE [LARGE SCALE GENOMIC DNA]</scope>
    <source>
        <strain evidence="2">G3</strain>
    </source>
</reference>
<name>A2DPV9_TRIV3</name>
<organism evidence="2 3">
    <name type="scientific">Trichomonas vaginalis (strain ATCC PRA-98 / G3)</name>
    <dbReference type="NCBI Taxonomy" id="412133"/>
    <lineage>
        <taxon>Eukaryota</taxon>
        <taxon>Metamonada</taxon>
        <taxon>Parabasalia</taxon>
        <taxon>Trichomonadida</taxon>
        <taxon>Trichomonadidae</taxon>
        <taxon>Trichomonas</taxon>
    </lineage>
</organism>
<dbReference type="OrthoDB" id="10021141at2759"/>
<sequence>MQNQPINPVAFKGKRKGAPLEERLRRVTYMIVAACLIGFLIPTTKIFSTFKSANCTEKNSFRFGVLCTIIFLILAVYIYIRTWGIHENRSERMMKDHPIPAFSMTFAFLFALFSFFFLFLDVMGFLGAIFYFAICVFLYNALIAFSC</sequence>
<feature type="transmembrane region" description="Helical" evidence="1">
    <location>
        <begin position="125"/>
        <end position="145"/>
    </location>
</feature>